<dbReference type="PANTHER" id="PTHR33254:SF4">
    <property type="entry name" value="4-HYDROXY-4-METHYL-2-OXOGLUTARATE ALDOLASE 3-RELATED"/>
    <property type="match status" value="1"/>
</dbReference>
<organism evidence="1 2">
    <name type="scientific">Pandoraea terrae</name>
    <dbReference type="NCBI Taxonomy" id="1537710"/>
    <lineage>
        <taxon>Bacteria</taxon>
        <taxon>Pseudomonadati</taxon>
        <taxon>Pseudomonadota</taxon>
        <taxon>Betaproteobacteria</taxon>
        <taxon>Burkholderiales</taxon>
        <taxon>Burkholderiaceae</taxon>
        <taxon>Pandoraea</taxon>
    </lineage>
</organism>
<gene>
    <name evidence="1" type="ORF">PTE30175_03373</name>
</gene>
<evidence type="ECO:0000313" key="1">
    <source>
        <dbReference type="EMBL" id="VVE27328.1"/>
    </source>
</evidence>
<keyword evidence="2" id="KW-1185">Reference proteome</keyword>
<dbReference type="SUPFAM" id="SSF89562">
    <property type="entry name" value="RraA-like"/>
    <property type="match status" value="1"/>
</dbReference>
<dbReference type="EMBL" id="CABPRZ010000014">
    <property type="protein sequence ID" value="VVE27328.1"/>
    <property type="molecule type" value="Genomic_DNA"/>
</dbReference>
<proteinExistence type="predicted"/>
<dbReference type="Proteomes" id="UP000414233">
    <property type="component" value="Unassembled WGS sequence"/>
</dbReference>
<dbReference type="AlphaFoldDB" id="A0A5E4WR83"/>
<reference evidence="1 2" key="1">
    <citation type="submission" date="2019-08" db="EMBL/GenBank/DDBJ databases">
        <authorList>
            <person name="Peeters C."/>
        </authorList>
    </citation>
    <scope>NUCLEOTIDE SEQUENCE [LARGE SCALE GENOMIC DNA]</scope>
    <source>
        <strain evidence="1 2">LMG 30175</strain>
    </source>
</reference>
<dbReference type="PANTHER" id="PTHR33254">
    <property type="entry name" value="4-HYDROXY-4-METHYL-2-OXOGLUTARATE ALDOLASE 3-RELATED"/>
    <property type="match status" value="1"/>
</dbReference>
<dbReference type="Gene3D" id="3.50.30.40">
    <property type="entry name" value="Ribonuclease E inhibitor RraA/RraA-like"/>
    <property type="match status" value="1"/>
</dbReference>
<evidence type="ECO:0000313" key="2">
    <source>
        <dbReference type="Proteomes" id="UP000414233"/>
    </source>
</evidence>
<protein>
    <submittedName>
        <fullName evidence="1">Ribonuclease</fullName>
    </submittedName>
</protein>
<name>A0A5E4WR83_9BURK</name>
<sequence length="58" mass="6206">MTFATTDLCDAHGAALSDGRLRVLPPVFLRFGKAQRFSGPAVTLKVFGDNSLVREALA</sequence>
<accession>A0A5E4WR83</accession>
<dbReference type="InterPro" id="IPR036704">
    <property type="entry name" value="RraA/RraA-like_sf"/>
</dbReference>